<protein>
    <submittedName>
        <fullName evidence="2">Uncharacterized protein</fullName>
    </submittedName>
</protein>
<proteinExistence type="predicted"/>
<keyword evidence="1" id="KW-1133">Transmembrane helix</keyword>
<accession>A0ABT7IXQ2</accession>
<keyword evidence="1" id="KW-0812">Transmembrane</keyword>
<sequence length="69" mass="7493">MGVGTSLPREGAFVLIVLMIVALLTDLPGVLEAVFTPWMAMGVDLPLVFVVATLLTYRRRRLSEYQGAG</sequence>
<dbReference type="RefSeq" id="WP_285431371.1">
    <property type="nucleotide sequence ID" value="NZ_JASJUS010000005.1"/>
</dbReference>
<dbReference type="EMBL" id="JASJUS010000005">
    <property type="protein sequence ID" value="MDL2076307.1"/>
    <property type="molecule type" value="Genomic_DNA"/>
</dbReference>
<feature type="transmembrane region" description="Helical" evidence="1">
    <location>
        <begin position="12"/>
        <end position="31"/>
    </location>
</feature>
<feature type="transmembrane region" description="Helical" evidence="1">
    <location>
        <begin position="37"/>
        <end position="57"/>
    </location>
</feature>
<comment type="caution">
    <text evidence="2">The sequence shown here is derived from an EMBL/GenBank/DDBJ whole genome shotgun (WGS) entry which is preliminary data.</text>
</comment>
<evidence type="ECO:0000313" key="3">
    <source>
        <dbReference type="Proteomes" id="UP001241926"/>
    </source>
</evidence>
<reference evidence="2 3" key="1">
    <citation type="submission" date="2023-05" db="EMBL/GenBank/DDBJ databases">
        <title>Streptomyces fuscus sp. nov., a brown-black pigment producing actinomyces isolated from dry sand of Sea duck farm.</title>
        <authorList>
            <person name="Xie J."/>
            <person name="Shen N."/>
        </authorList>
    </citation>
    <scope>NUCLEOTIDE SEQUENCE [LARGE SCALE GENOMIC DNA]</scope>
    <source>
        <strain evidence="2 3">GXMU-J15</strain>
    </source>
</reference>
<dbReference type="Proteomes" id="UP001241926">
    <property type="component" value="Unassembled WGS sequence"/>
</dbReference>
<organism evidence="2 3">
    <name type="scientific">Streptomyces fuscus</name>
    <dbReference type="NCBI Taxonomy" id="3048495"/>
    <lineage>
        <taxon>Bacteria</taxon>
        <taxon>Bacillati</taxon>
        <taxon>Actinomycetota</taxon>
        <taxon>Actinomycetes</taxon>
        <taxon>Kitasatosporales</taxon>
        <taxon>Streptomycetaceae</taxon>
        <taxon>Streptomyces</taxon>
    </lineage>
</organism>
<evidence type="ECO:0000313" key="2">
    <source>
        <dbReference type="EMBL" id="MDL2076307.1"/>
    </source>
</evidence>
<evidence type="ECO:0000256" key="1">
    <source>
        <dbReference type="SAM" id="Phobius"/>
    </source>
</evidence>
<name>A0ABT7IXQ2_9ACTN</name>
<keyword evidence="3" id="KW-1185">Reference proteome</keyword>
<keyword evidence="1" id="KW-0472">Membrane</keyword>
<gene>
    <name evidence="2" type="ORF">QNN03_07625</name>
</gene>